<evidence type="ECO:0000313" key="1">
    <source>
        <dbReference type="EMBL" id="PVX85823.1"/>
    </source>
</evidence>
<dbReference type="Proteomes" id="UP000245712">
    <property type="component" value="Unassembled WGS sequence"/>
</dbReference>
<accession>A0ABX5KVB8</accession>
<protein>
    <submittedName>
        <fullName evidence="1">Uncharacterized protein</fullName>
    </submittedName>
</protein>
<name>A0ABX5KVB8_9BURK</name>
<keyword evidence="2" id="KW-1185">Reference proteome</keyword>
<organism evidence="1 2">
    <name type="scientific">Paraburkholderia unamae</name>
    <dbReference type="NCBI Taxonomy" id="219649"/>
    <lineage>
        <taxon>Bacteria</taxon>
        <taxon>Pseudomonadati</taxon>
        <taxon>Pseudomonadota</taxon>
        <taxon>Betaproteobacteria</taxon>
        <taxon>Burkholderiales</taxon>
        <taxon>Burkholderiaceae</taxon>
        <taxon>Paraburkholderia</taxon>
    </lineage>
</organism>
<proteinExistence type="predicted"/>
<evidence type="ECO:0000313" key="2">
    <source>
        <dbReference type="Proteomes" id="UP000245712"/>
    </source>
</evidence>
<gene>
    <name evidence="1" type="ORF">C7402_103401</name>
</gene>
<sequence length="257" mass="28572">MTKTPRKVLDIVRSAMAEPLHLPLSAGVPIYEYDGRPLIGARDRWTVSIGTAPGWRTSETCRALKAKLKTAWRADQKSELGFSGLAGKTLTNSMGASSVCKQNSPDEPYSAPALRTYYVLVLSNQEGPVGFCAFAVNLELIDRDELVAFEIEVLEVFIEPTHRDRCHSHGFCEVVAQFAINALEEFNDRLYAGGARFAEGVTLNIVGDVESLSGERFLLSIKKELERREEDSRFDDASPFELSVGLCIEEIEVNPRW</sequence>
<reference evidence="1 2" key="1">
    <citation type="submission" date="2018-05" db="EMBL/GenBank/DDBJ databases">
        <title>Genomic Encyclopedia of Type Strains, Phase IV (KMG-V): Genome sequencing to study the core and pangenomes of soil and plant-associated prokaryotes.</title>
        <authorList>
            <person name="Whitman W."/>
        </authorList>
    </citation>
    <scope>NUCLEOTIDE SEQUENCE [LARGE SCALE GENOMIC DNA]</scope>
    <source>
        <strain evidence="1 2">SCZa-39</strain>
    </source>
</reference>
<comment type="caution">
    <text evidence="1">The sequence shown here is derived from an EMBL/GenBank/DDBJ whole genome shotgun (WGS) entry which is preliminary data.</text>
</comment>
<dbReference type="EMBL" id="QEOB01000003">
    <property type="protein sequence ID" value="PVX85823.1"/>
    <property type="molecule type" value="Genomic_DNA"/>
</dbReference>